<dbReference type="PANTHER" id="PTHR33695">
    <property type="entry name" value="LIPOPROTEIN SIGNAL PEPTIDASE"/>
    <property type="match status" value="1"/>
</dbReference>
<feature type="transmembrane region" description="Helical" evidence="7">
    <location>
        <begin position="90"/>
        <end position="108"/>
    </location>
</feature>
<evidence type="ECO:0000256" key="7">
    <source>
        <dbReference type="SAM" id="Phobius"/>
    </source>
</evidence>
<dbReference type="InterPro" id="IPR001872">
    <property type="entry name" value="Peptidase_A8"/>
</dbReference>
<dbReference type="GeneID" id="38331118"/>
<dbReference type="GO" id="GO:0006508">
    <property type="term" value="P:proteolysis"/>
    <property type="evidence" value="ECO:0007669"/>
    <property type="project" value="UniProtKB-KW"/>
</dbReference>
<proteinExistence type="inferred from homology"/>
<evidence type="ECO:0000256" key="2">
    <source>
        <dbReference type="ARBA" id="ARBA00022670"/>
    </source>
</evidence>
<dbReference type="RefSeq" id="YP_009530510.1">
    <property type="nucleotide sequence ID" value="NC_039737.1"/>
</dbReference>
<dbReference type="PANTHER" id="PTHR33695:SF1">
    <property type="entry name" value="LIPOPROTEIN SIGNAL PEPTIDASE"/>
    <property type="match status" value="1"/>
</dbReference>
<dbReference type="EMBL" id="MG976688">
    <property type="protein sequence ID" value="AXY63199.1"/>
    <property type="molecule type" value="Genomic_DNA"/>
</dbReference>
<evidence type="ECO:0000256" key="4">
    <source>
        <dbReference type="ARBA" id="ARBA00022801"/>
    </source>
</evidence>
<accession>A0A385HZW8</accession>
<organism evidence="8">
    <name type="scientific">Paulinella micropora</name>
    <dbReference type="NCBI Taxonomy" id="1928728"/>
    <lineage>
        <taxon>Eukaryota</taxon>
        <taxon>Sar</taxon>
        <taxon>Rhizaria</taxon>
        <taxon>Cercozoa</taxon>
        <taxon>Imbricatea</taxon>
        <taxon>Silicofilosea</taxon>
        <taxon>Euglyphida</taxon>
        <taxon>Paulinellidae</taxon>
        <taxon>Paulinella</taxon>
    </lineage>
</organism>
<evidence type="ECO:0000313" key="8">
    <source>
        <dbReference type="EMBL" id="AXY63199.1"/>
    </source>
</evidence>
<dbReference type="Pfam" id="PF01252">
    <property type="entry name" value="Peptidase_A8"/>
    <property type="match status" value="1"/>
</dbReference>
<keyword evidence="5 7" id="KW-1133">Transmembrane helix</keyword>
<name>A0A385HZW8_9EUKA</name>
<reference evidence="8" key="1">
    <citation type="submission" date="2018-02" db="EMBL/GenBank/DDBJ databases">
        <title>Genome reduction pattern in chromatophore genome of Paulinella.</title>
        <authorList>
            <person name="Lhee D."/>
            <person name="Yoon H.S."/>
        </authorList>
    </citation>
    <scope>NUCLEOTIDE SEQUENCE</scope>
    <source>
        <strain evidence="8">NZ27</strain>
    </source>
</reference>
<dbReference type="AlphaFoldDB" id="A0A385HZW8"/>
<keyword evidence="6 7" id="KW-0472">Membrane</keyword>
<dbReference type="HAMAP" id="MF_00161">
    <property type="entry name" value="LspA"/>
    <property type="match status" value="1"/>
</dbReference>
<evidence type="ECO:0000256" key="1">
    <source>
        <dbReference type="ARBA" id="ARBA00022475"/>
    </source>
</evidence>
<evidence type="ECO:0000256" key="5">
    <source>
        <dbReference type="ARBA" id="ARBA00022989"/>
    </source>
</evidence>
<dbReference type="GO" id="GO:0016020">
    <property type="term" value="C:membrane"/>
    <property type="evidence" value="ECO:0007669"/>
    <property type="project" value="InterPro"/>
</dbReference>
<keyword evidence="8" id="KW-0449">Lipoprotein</keyword>
<keyword evidence="8" id="KW-0934">Plastid</keyword>
<dbReference type="GO" id="GO:0004190">
    <property type="term" value="F:aspartic-type endopeptidase activity"/>
    <property type="evidence" value="ECO:0007669"/>
    <property type="project" value="InterPro"/>
</dbReference>
<keyword evidence="2" id="KW-0645">Protease</keyword>
<evidence type="ECO:0000256" key="6">
    <source>
        <dbReference type="ARBA" id="ARBA00023136"/>
    </source>
</evidence>
<dbReference type="NCBIfam" id="TIGR00077">
    <property type="entry name" value="lspA"/>
    <property type="match status" value="1"/>
</dbReference>
<protein>
    <submittedName>
        <fullName evidence="8">Lipoprotein signal peptidase</fullName>
    </submittedName>
</protein>
<sequence length="157" mass="18262">MTLRIRRYQTFLFSILFIILDQTSKYWSTLYLPKGILQDWIPNLVGFKLIFNQGAAFNILQGSVTLLSVISAITMLVLIYWILFKHISRVWQTLTIAFLLGGTIGNGLDRWQLGFVVDFIALIRFDFPVFNEADLAINLAVVCFILDRFSHYQYRKN</sequence>
<keyword evidence="1" id="KW-1003">Cell membrane</keyword>
<geneLocation type="plastid" evidence="8"/>
<dbReference type="PRINTS" id="PR00781">
    <property type="entry name" value="LIPOSIGPTASE"/>
</dbReference>
<gene>
    <name evidence="8" type="primary">lspA</name>
    <name evidence="8" type="ORF">PMNZ_246</name>
</gene>
<feature type="transmembrane region" description="Helical" evidence="7">
    <location>
        <begin position="59"/>
        <end position="83"/>
    </location>
</feature>
<evidence type="ECO:0000256" key="3">
    <source>
        <dbReference type="ARBA" id="ARBA00022692"/>
    </source>
</evidence>
<keyword evidence="3 7" id="KW-0812">Transmembrane</keyword>
<keyword evidence="4" id="KW-0378">Hydrolase</keyword>